<feature type="non-terminal residue" evidence="1">
    <location>
        <position position="1"/>
    </location>
</feature>
<protein>
    <submittedName>
        <fullName evidence="1">Uncharacterized protein</fullName>
    </submittedName>
</protein>
<reference evidence="1" key="1">
    <citation type="submission" date="2024-09" db="EMBL/GenBank/DDBJ databases">
        <title>Black Yeasts Isolated from many extreme environments.</title>
        <authorList>
            <person name="Coleine C."/>
            <person name="Stajich J.E."/>
            <person name="Selbmann L."/>
        </authorList>
    </citation>
    <scope>NUCLEOTIDE SEQUENCE</scope>
    <source>
        <strain evidence="1">CCFEE 5737</strain>
    </source>
</reference>
<comment type="caution">
    <text evidence="1">The sequence shown here is derived from an EMBL/GenBank/DDBJ whole genome shotgun (WGS) entry which is preliminary data.</text>
</comment>
<keyword evidence="2" id="KW-1185">Reference proteome</keyword>
<dbReference type="Proteomes" id="UP001186974">
    <property type="component" value="Unassembled WGS sequence"/>
</dbReference>
<accession>A0ACC3D976</accession>
<gene>
    <name evidence="1" type="ORF">LTS18_013221</name>
</gene>
<name>A0ACC3D976_9PEZI</name>
<evidence type="ECO:0000313" key="1">
    <source>
        <dbReference type="EMBL" id="KAK3063731.1"/>
    </source>
</evidence>
<sequence>HSTTTSITASIYDFRKENGRTYHAYKDGNYFLPNDERENDRLDLQHHIFDLCFEGNLYFAPLRDPQSCLDIGTGTGIWAIDFADLNPQCNVTGIDLSPIQPAFVPTNLSFVIDDVEEEWLYSHKFDFIHARLMAGSLKDWQRVVNSAFEWLEPGGWFELQDYLLPCKCNDDTYENTNLAKWDQFMLQASKIGQRPMDEALNYRKHLENAGFVDIVERMFIWPTNTWPREPHLKRLGQWNEHNITSGMHGFTMAPFTRVLGWSEAEVEVFIAQVRKDVRDRNVHAYFQIPVVYGRKPGEKS</sequence>
<organism evidence="1 2">
    <name type="scientific">Coniosporium uncinatum</name>
    <dbReference type="NCBI Taxonomy" id="93489"/>
    <lineage>
        <taxon>Eukaryota</taxon>
        <taxon>Fungi</taxon>
        <taxon>Dikarya</taxon>
        <taxon>Ascomycota</taxon>
        <taxon>Pezizomycotina</taxon>
        <taxon>Dothideomycetes</taxon>
        <taxon>Dothideomycetes incertae sedis</taxon>
        <taxon>Coniosporium</taxon>
    </lineage>
</organism>
<dbReference type="EMBL" id="JAWDJW010006739">
    <property type="protein sequence ID" value="KAK3063731.1"/>
    <property type="molecule type" value="Genomic_DNA"/>
</dbReference>
<proteinExistence type="predicted"/>
<evidence type="ECO:0000313" key="2">
    <source>
        <dbReference type="Proteomes" id="UP001186974"/>
    </source>
</evidence>